<dbReference type="Pfam" id="PF00072">
    <property type="entry name" value="Response_reg"/>
    <property type="match status" value="1"/>
</dbReference>
<evidence type="ECO:0000256" key="3">
    <source>
        <dbReference type="ARBA" id="ARBA00023015"/>
    </source>
</evidence>
<dbReference type="InterPro" id="IPR001789">
    <property type="entry name" value="Sig_transdc_resp-reg_receiver"/>
</dbReference>
<dbReference type="SMART" id="SM00421">
    <property type="entry name" value="HTH_LUXR"/>
    <property type="match status" value="1"/>
</dbReference>
<reference evidence="10 12" key="2">
    <citation type="submission" date="2016-11" db="EMBL/GenBank/DDBJ databases">
        <title>Mixed transmission modes and dynamic genome evolution in an obligate animal-bacterial symbiosis.</title>
        <authorList>
            <person name="Russell S.L."/>
            <person name="Corbett-Detig R.B."/>
            <person name="Cavanaugh C.M."/>
        </authorList>
    </citation>
    <scope>NUCLEOTIDE SEQUENCE [LARGE SCALE GENOMIC DNA]</scope>
    <source>
        <strain evidence="10">MA-KB16</strain>
    </source>
</reference>
<dbReference type="GO" id="GO:0000160">
    <property type="term" value="P:phosphorelay signal transduction system"/>
    <property type="evidence" value="ECO:0007669"/>
    <property type="project" value="UniProtKB-KW"/>
</dbReference>
<organism evidence="9 11">
    <name type="scientific">Solemya velum gill symbiont</name>
    <dbReference type="NCBI Taxonomy" id="2340"/>
    <lineage>
        <taxon>Bacteria</taxon>
        <taxon>Pseudomonadati</taxon>
        <taxon>Pseudomonadota</taxon>
        <taxon>Gammaproteobacteria</taxon>
        <taxon>sulfur-oxidizing symbionts</taxon>
    </lineage>
</organism>
<keyword evidence="2" id="KW-0902">Two-component regulatory system</keyword>
<comment type="caution">
    <text evidence="9">The sequence shown here is derived from an EMBL/GenBank/DDBJ whole genome shotgun (WGS) entry which is preliminary data.</text>
</comment>
<dbReference type="SUPFAM" id="SSF52172">
    <property type="entry name" value="CheY-like"/>
    <property type="match status" value="1"/>
</dbReference>
<evidence type="ECO:0000259" key="7">
    <source>
        <dbReference type="PROSITE" id="PS50043"/>
    </source>
</evidence>
<dbReference type="PROSITE" id="PS00622">
    <property type="entry name" value="HTH_LUXR_1"/>
    <property type="match status" value="1"/>
</dbReference>
<feature type="modified residue" description="4-aspartylphosphate" evidence="6">
    <location>
        <position position="61"/>
    </location>
</feature>
<dbReference type="InterPro" id="IPR000792">
    <property type="entry name" value="Tscrpt_reg_LuxR_C"/>
</dbReference>
<dbReference type="Proteomes" id="UP000030856">
    <property type="component" value="Unassembled WGS sequence"/>
</dbReference>
<dbReference type="FunFam" id="3.40.50.2300:FF:000018">
    <property type="entry name" value="DNA-binding transcriptional regulator NtrC"/>
    <property type="match status" value="1"/>
</dbReference>
<dbReference type="STRING" id="2340.JV46_02630"/>
<feature type="domain" description="Response regulatory" evidence="8">
    <location>
        <begin position="12"/>
        <end position="126"/>
    </location>
</feature>
<dbReference type="InterPro" id="IPR036388">
    <property type="entry name" value="WH-like_DNA-bd_sf"/>
</dbReference>
<evidence type="ECO:0000256" key="1">
    <source>
        <dbReference type="ARBA" id="ARBA00022553"/>
    </source>
</evidence>
<dbReference type="eggNOG" id="COG4566">
    <property type="taxonomic scope" value="Bacteria"/>
</dbReference>
<dbReference type="GO" id="GO:0003677">
    <property type="term" value="F:DNA binding"/>
    <property type="evidence" value="ECO:0007669"/>
    <property type="project" value="UniProtKB-KW"/>
</dbReference>
<keyword evidence="5" id="KW-0804">Transcription</keyword>
<dbReference type="PROSITE" id="PS50043">
    <property type="entry name" value="HTH_LUXR_2"/>
    <property type="match status" value="1"/>
</dbReference>
<sequence>MSDSSDKKITGKVFVVDDDEAMRSSLRWLIESDGLEVETFESAQKFLESYYPGQAGCLLLDVRMPGMSGLKLQSQLEEREIRAPVIIITGHGDIAMAVKAMKAGARDFIEKPFDDEVLLKAIRRALVVDAAQRESRASQSEILARMAQLTRREQEVMEMVTSGLSNKEIASRLDVSAKTVEAHRARVMEKMEAGSLAELVRMAIICSGTTTPAVE</sequence>
<name>A0A0B0H6J0_SOVGS</name>
<proteinExistence type="predicted"/>
<evidence type="ECO:0000313" key="10">
    <source>
        <dbReference type="EMBL" id="OOY34754.1"/>
    </source>
</evidence>
<dbReference type="PROSITE" id="PS50110">
    <property type="entry name" value="RESPONSE_REGULATORY"/>
    <property type="match status" value="1"/>
</dbReference>
<dbReference type="CDD" id="cd17537">
    <property type="entry name" value="REC_FixJ"/>
    <property type="match status" value="1"/>
</dbReference>
<gene>
    <name evidence="10" type="ORF">BOV88_08295</name>
    <name evidence="9" type="ORF">JV46_02630</name>
</gene>
<evidence type="ECO:0000256" key="6">
    <source>
        <dbReference type="PROSITE-ProRule" id="PRU00169"/>
    </source>
</evidence>
<dbReference type="Pfam" id="PF00196">
    <property type="entry name" value="GerE"/>
    <property type="match status" value="1"/>
</dbReference>
<evidence type="ECO:0000259" key="8">
    <source>
        <dbReference type="PROSITE" id="PS50110"/>
    </source>
</evidence>
<dbReference type="RefSeq" id="WP_052132131.1">
    <property type="nucleotide sequence ID" value="NZ_JRAA01000002.1"/>
</dbReference>
<evidence type="ECO:0000256" key="5">
    <source>
        <dbReference type="ARBA" id="ARBA00023163"/>
    </source>
</evidence>
<feature type="domain" description="HTH luxR-type" evidence="7">
    <location>
        <begin position="142"/>
        <end position="207"/>
    </location>
</feature>
<dbReference type="PATRIC" id="fig|2340.3.peg.1366"/>
<dbReference type="SMART" id="SM00448">
    <property type="entry name" value="REC"/>
    <property type="match status" value="1"/>
</dbReference>
<dbReference type="EMBL" id="MPNX01000011">
    <property type="protein sequence ID" value="OOY34754.1"/>
    <property type="molecule type" value="Genomic_DNA"/>
</dbReference>
<dbReference type="Proteomes" id="UP000190962">
    <property type="component" value="Unassembled WGS sequence"/>
</dbReference>
<dbReference type="Gene3D" id="3.40.50.2300">
    <property type="match status" value="1"/>
</dbReference>
<dbReference type="EMBL" id="JRAA01000002">
    <property type="protein sequence ID" value="KHF24730.1"/>
    <property type="molecule type" value="Genomic_DNA"/>
</dbReference>
<keyword evidence="3" id="KW-0805">Transcription regulation</keyword>
<dbReference type="PANTHER" id="PTHR44688">
    <property type="entry name" value="DNA-BINDING TRANSCRIPTIONAL ACTIVATOR DEVR_DOSR"/>
    <property type="match status" value="1"/>
</dbReference>
<reference evidence="9 11" key="1">
    <citation type="journal article" date="2014" name="BMC Genomics">
        <title>The genome of the intracellular bacterium of the coastal bivalve, Solemya velum: a blueprint for thriving in and out of symbiosis.</title>
        <authorList>
            <person name="Dmytrenko O."/>
            <person name="Russell S.L."/>
            <person name="Loo W.T."/>
            <person name="Fontanez K.M."/>
            <person name="Liao L."/>
            <person name="Roeselers G."/>
            <person name="Sharma R."/>
            <person name="Stewart F.J."/>
            <person name="Newton I.L."/>
            <person name="Woyke T."/>
            <person name="Wu D."/>
            <person name="Lang J.M."/>
            <person name="Eisen J.A."/>
            <person name="Cavanaugh C.M."/>
        </authorList>
    </citation>
    <scope>NUCLEOTIDE SEQUENCE [LARGE SCALE GENOMIC DNA]</scope>
    <source>
        <strain evidence="9 11">WH</strain>
    </source>
</reference>
<protein>
    <submittedName>
        <fullName evidence="10">DNA-binding response regulator</fullName>
    </submittedName>
    <submittedName>
        <fullName evidence="9">Two component transcriptional regulator</fullName>
    </submittedName>
</protein>
<dbReference type="CDD" id="cd06170">
    <property type="entry name" value="LuxR_C_like"/>
    <property type="match status" value="1"/>
</dbReference>
<dbReference type="InterPro" id="IPR011006">
    <property type="entry name" value="CheY-like_superfamily"/>
</dbReference>
<evidence type="ECO:0000313" key="9">
    <source>
        <dbReference type="EMBL" id="KHF24730.1"/>
    </source>
</evidence>
<keyword evidence="4 10" id="KW-0238">DNA-binding</keyword>
<evidence type="ECO:0000313" key="12">
    <source>
        <dbReference type="Proteomes" id="UP000190962"/>
    </source>
</evidence>
<evidence type="ECO:0000256" key="4">
    <source>
        <dbReference type="ARBA" id="ARBA00023125"/>
    </source>
</evidence>
<keyword evidence="11" id="KW-1185">Reference proteome</keyword>
<dbReference type="GO" id="GO:0006355">
    <property type="term" value="P:regulation of DNA-templated transcription"/>
    <property type="evidence" value="ECO:0007669"/>
    <property type="project" value="InterPro"/>
</dbReference>
<accession>A0A0B0H6J0</accession>
<dbReference type="InterPro" id="IPR016032">
    <property type="entry name" value="Sig_transdc_resp-reg_C-effctor"/>
</dbReference>
<keyword evidence="1 6" id="KW-0597">Phosphoprotein</keyword>
<dbReference type="Gene3D" id="1.10.10.10">
    <property type="entry name" value="Winged helix-like DNA-binding domain superfamily/Winged helix DNA-binding domain"/>
    <property type="match status" value="1"/>
</dbReference>
<dbReference type="AlphaFoldDB" id="A0A0B0H6J0"/>
<dbReference type="PANTHER" id="PTHR44688:SF16">
    <property type="entry name" value="DNA-BINDING TRANSCRIPTIONAL ACTIVATOR DEVR_DOSR"/>
    <property type="match status" value="1"/>
</dbReference>
<dbReference type="GeneID" id="86990785"/>
<dbReference type="OrthoDB" id="9802186at2"/>
<evidence type="ECO:0000256" key="2">
    <source>
        <dbReference type="ARBA" id="ARBA00023012"/>
    </source>
</evidence>
<dbReference type="PRINTS" id="PR00038">
    <property type="entry name" value="HTHLUXR"/>
</dbReference>
<evidence type="ECO:0000313" key="11">
    <source>
        <dbReference type="Proteomes" id="UP000030856"/>
    </source>
</evidence>
<dbReference type="SUPFAM" id="SSF46894">
    <property type="entry name" value="C-terminal effector domain of the bipartite response regulators"/>
    <property type="match status" value="1"/>
</dbReference>